<gene>
    <name evidence="1" type="ORF">EVAR_31953_1</name>
</gene>
<evidence type="ECO:0000313" key="2">
    <source>
        <dbReference type="Proteomes" id="UP000299102"/>
    </source>
</evidence>
<evidence type="ECO:0000313" key="1">
    <source>
        <dbReference type="EMBL" id="GBP41637.1"/>
    </source>
</evidence>
<comment type="caution">
    <text evidence="1">The sequence shown here is derived from an EMBL/GenBank/DDBJ whole genome shotgun (WGS) entry which is preliminary data.</text>
</comment>
<dbReference type="AlphaFoldDB" id="A0A4C1VTI6"/>
<keyword evidence="2" id="KW-1185">Reference proteome</keyword>
<sequence length="70" mass="7143">MIASGVVGRAARAGGPITSITAAPANSAANPIITFARFRVSCVRAIADVLDRCAPLPPVPNLGAFDRLLN</sequence>
<name>A0A4C1VTI6_EUMVA</name>
<reference evidence="1 2" key="1">
    <citation type="journal article" date="2019" name="Commun. Biol.">
        <title>The bagworm genome reveals a unique fibroin gene that provides high tensile strength.</title>
        <authorList>
            <person name="Kono N."/>
            <person name="Nakamura H."/>
            <person name="Ohtoshi R."/>
            <person name="Tomita M."/>
            <person name="Numata K."/>
            <person name="Arakawa K."/>
        </authorList>
    </citation>
    <scope>NUCLEOTIDE SEQUENCE [LARGE SCALE GENOMIC DNA]</scope>
</reference>
<dbReference type="EMBL" id="BGZK01000403">
    <property type="protein sequence ID" value="GBP41637.1"/>
    <property type="molecule type" value="Genomic_DNA"/>
</dbReference>
<dbReference type="Proteomes" id="UP000299102">
    <property type="component" value="Unassembled WGS sequence"/>
</dbReference>
<protein>
    <submittedName>
        <fullName evidence="1">Uncharacterized protein</fullName>
    </submittedName>
</protein>
<accession>A0A4C1VTI6</accession>
<organism evidence="1 2">
    <name type="scientific">Eumeta variegata</name>
    <name type="common">Bagworm moth</name>
    <name type="synonym">Eumeta japonica</name>
    <dbReference type="NCBI Taxonomy" id="151549"/>
    <lineage>
        <taxon>Eukaryota</taxon>
        <taxon>Metazoa</taxon>
        <taxon>Ecdysozoa</taxon>
        <taxon>Arthropoda</taxon>
        <taxon>Hexapoda</taxon>
        <taxon>Insecta</taxon>
        <taxon>Pterygota</taxon>
        <taxon>Neoptera</taxon>
        <taxon>Endopterygota</taxon>
        <taxon>Lepidoptera</taxon>
        <taxon>Glossata</taxon>
        <taxon>Ditrysia</taxon>
        <taxon>Tineoidea</taxon>
        <taxon>Psychidae</taxon>
        <taxon>Oiketicinae</taxon>
        <taxon>Eumeta</taxon>
    </lineage>
</organism>
<proteinExistence type="predicted"/>